<proteinExistence type="predicted"/>
<dbReference type="Proteomes" id="UP000037122">
    <property type="component" value="Unassembled WGS sequence"/>
</dbReference>
<organism evidence="1 2">
    <name type="scientific">Candidozyma auris</name>
    <name type="common">Yeast</name>
    <name type="synonym">Candida auris</name>
    <dbReference type="NCBI Taxonomy" id="498019"/>
    <lineage>
        <taxon>Eukaryota</taxon>
        <taxon>Fungi</taxon>
        <taxon>Dikarya</taxon>
        <taxon>Ascomycota</taxon>
        <taxon>Saccharomycotina</taxon>
        <taxon>Pichiomycetes</taxon>
        <taxon>Metschnikowiaceae</taxon>
        <taxon>Candidozyma</taxon>
    </lineage>
</organism>
<sequence>MLPLDKSFKMLRLIGTVEGTNVEGDKRASSVREFDGTGSGAGEIGMSSNLTWWFERAINS</sequence>
<dbReference type="VEuPathDB" id="FungiDB:QG37_05852"/>
<gene>
    <name evidence="1" type="ORF">QG37_05852</name>
</gene>
<name>A0A0L0NTH3_CANAR</name>
<dbReference type="AlphaFoldDB" id="A0A0L0NTH3"/>
<protein>
    <submittedName>
        <fullName evidence="1">Uncharacterized protein</fullName>
    </submittedName>
</protein>
<comment type="caution">
    <text evidence="1">The sequence shown here is derived from an EMBL/GenBank/DDBJ whole genome shotgun (WGS) entry which is preliminary data.</text>
</comment>
<dbReference type="EMBL" id="LGST01000041">
    <property type="protein sequence ID" value="KND97466.1"/>
    <property type="molecule type" value="Genomic_DNA"/>
</dbReference>
<reference evidence="2" key="1">
    <citation type="journal article" date="2015" name="BMC Genomics">
        <title>Draft genome of a commonly misdiagnosed multidrug resistant pathogen Candida auris.</title>
        <authorList>
            <person name="Chatterjee S."/>
            <person name="Alampalli S.V."/>
            <person name="Nageshan R.K."/>
            <person name="Chettiar S.T."/>
            <person name="Joshi S."/>
            <person name="Tatu U.S."/>
        </authorList>
    </citation>
    <scope>NUCLEOTIDE SEQUENCE [LARGE SCALE GENOMIC DNA]</scope>
    <source>
        <strain evidence="2">6684</strain>
    </source>
</reference>
<accession>A0A0L0NTH3</accession>
<evidence type="ECO:0000313" key="2">
    <source>
        <dbReference type="Proteomes" id="UP000037122"/>
    </source>
</evidence>
<evidence type="ECO:0000313" key="1">
    <source>
        <dbReference type="EMBL" id="KND97466.1"/>
    </source>
</evidence>